<protein>
    <submittedName>
        <fullName evidence="1">Uncharacterized protein</fullName>
    </submittedName>
</protein>
<dbReference type="EMBL" id="KZ613847">
    <property type="protein sequence ID" value="PMD56980.1"/>
    <property type="molecule type" value="Genomic_DNA"/>
</dbReference>
<keyword evidence="2" id="KW-1185">Reference proteome</keyword>
<dbReference type="GeneID" id="36588805"/>
<dbReference type="InParanoid" id="A0A2J6T1U3"/>
<sequence>MSRHYGADSLSRVPSLQFFSQELRKELGLPHTFCSESDEEKAHWKYLNDAADQQVVSSFPQLADPPPHYHYQKPVISAPL</sequence>
<proteinExistence type="predicted"/>
<dbReference type="RefSeq" id="XP_024733884.1">
    <property type="nucleotide sequence ID" value="XM_024880728.1"/>
</dbReference>
<gene>
    <name evidence="1" type="ORF">K444DRAFT_615429</name>
</gene>
<accession>A0A2J6T1U3</accession>
<dbReference type="OrthoDB" id="2915840at2759"/>
<organism evidence="1 2">
    <name type="scientific">Hyaloscypha bicolor E</name>
    <dbReference type="NCBI Taxonomy" id="1095630"/>
    <lineage>
        <taxon>Eukaryota</taxon>
        <taxon>Fungi</taxon>
        <taxon>Dikarya</taxon>
        <taxon>Ascomycota</taxon>
        <taxon>Pezizomycotina</taxon>
        <taxon>Leotiomycetes</taxon>
        <taxon>Helotiales</taxon>
        <taxon>Hyaloscyphaceae</taxon>
        <taxon>Hyaloscypha</taxon>
        <taxon>Hyaloscypha bicolor</taxon>
    </lineage>
</organism>
<name>A0A2J6T1U3_9HELO</name>
<evidence type="ECO:0000313" key="2">
    <source>
        <dbReference type="Proteomes" id="UP000235371"/>
    </source>
</evidence>
<dbReference type="AlphaFoldDB" id="A0A2J6T1U3"/>
<reference evidence="1 2" key="1">
    <citation type="submission" date="2016-04" db="EMBL/GenBank/DDBJ databases">
        <title>A degradative enzymes factory behind the ericoid mycorrhizal symbiosis.</title>
        <authorList>
            <consortium name="DOE Joint Genome Institute"/>
            <person name="Martino E."/>
            <person name="Morin E."/>
            <person name="Grelet G."/>
            <person name="Kuo A."/>
            <person name="Kohler A."/>
            <person name="Daghino S."/>
            <person name="Barry K."/>
            <person name="Choi C."/>
            <person name="Cichocki N."/>
            <person name="Clum A."/>
            <person name="Copeland A."/>
            <person name="Hainaut M."/>
            <person name="Haridas S."/>
            <person name="Labutti K."/>
            <person name="Lindquist E."/>
            <person name="Lipzen A."/>
            <person name="Khouja H.-R."/>
            <person name="Murat C."/>
            <person name="Ohm R."/>
            <person name="Olson A."/>
            <person name="Spatafora J."/>
            <person name="Veneault-Fourrey C."/>
            <person name="Henrissat B."/>
            <person name="Grigoriev I."/>
            <person name="Martin F."/>
            <person name="Perotto S."/>
        </authorList>
    </citation>
    <scope>NUCLEOTIDE SEQUENCE [LARGE SCALE GENOMIC DNA]</scope>
    <source>
        <strain evidence="1 2">E</strain>
    </source>
</reference>
<dbReference type="Proteomes" id="UP000235371">
    <property type="component" value="Unassembled WGS sequence"/>
</dbReference>
<evidence type="ECO:0000313" key="1">
    <source>
        <dbReference type="EMBL" id="PMD56980.1"/>
    </source>
</evidence>